<proteinExistence type="predicted"/>
<keyword evidence="3" id="KW-1185">Reference proteome</keyword>
<evidence type="ECO:0000313" key="3">
    <source>
        <dbReference type="Proteomes" id="UP000053097"/>
    </source>
</evidence>
<sequence length="101" mass="11113">SLRRHENRRPRHDLPSPAVSQFSLPWFVPTRLFTYLPTYLPVGGPVAPLSRGRGRATEQTSSIGASRGEQVELAAATVRVSTERYPSPILGTPCRGPNYPT</sequence>
<dbReference type="Proteomes" id="UP000053097">
    <property type="component" value="Unassembled WGS sequence"/>
</dbReference>
<gene>
    <name evidence="2" type="ORF">X777_16592</name>
</gene>
<evidence type="ECO:0000256" key="1">
    <source>
        <dbReference type="SAM" id="MobiDB-lite"/>
    </source>
</evidence>
<evidence type="ECO:0000313" key="2">
    <source>
        <dbReference type="EMBL" id="EZA47127.1"/>
    </source>
</evidence>
<protein>
    <submittedName>
        <fullName evidence="2">Uncharacterized protein</fullName>
    </submittedName>
</protein>
<reference evidence="2 3" key="1">
    <citation type="journal article" date="2014" name="Curr. Biol.">
        <title>The genome of the clonal raider ant Cerapachys biroi.</title>
        <authorList>
            <person name="Oxley P.R."/>
            <person name="Ji L."/>
            <person name="Fetter-Pruneda I."/>
            <person name="McKenzie S.K."/>
            <person name="Li C."/>
            <person name="Hu H."/>
            <person name="Zhang G."/>
            <person name="Kronauer D.J."/>
        </authorList>
    </citation>
    <scope>NUCLEOTIDE SEQUENCE [LARGE SCALE GENOMIC DNA]</scope>
</reference>
<accession>A0A026VTU4</accession>
<dbReference type="EMBL" id="KK107928">
    <property type="protein sequence ID" value="EZA47127.1"/>
    <property type="molecule type" value="Genomic_DNA"/>
</dbReference>
<name>A0A026VTU4_OOCBI</name>
<dbReference type="AlphaFoldDB" id="A0A026VTU4"/>
<feature type="region of interest" description="Disordered" evidence="1">
    <location>
        <begin position="46"/>
        <end position="68"/>
    </location>
</feature>
<feature type="non-terminal residue" evidence="2">
    <location>
        <position position="1"/>
    </location>
</feature>
<organism evidence="2 3">
    <name type="scientific">Ooceraea biroi</name>
    <name type="common">Clonal raider ant</name>
    <name type="synonym">Cerapachys biroi</name>
    <dbReference type="NCBI Taxonomy" id="2015173"/>
    <lineage>
        <taxon>Eukaryota</taxon>
        <taxon>Metazoa</taxon>
        <taxon>Ecdysozoa</taxon>
        <taxon>Arthropoda</taxon>
        <taxon>Hexapoda</taxon>
        <taxon>Insecta</taxon>
        <taxon>Pterygota</taxon>
        <taxon>Neoptera</taxon>
        <taxon>Endopterygota</taxon>
        <taxon>Hymenoptera</taxon>
        <taxon>Apocrita</taxon>
        <taxon>Aculeata</taxon>
        <taxon>Formicoidea</taxon>
        <taxon>Formicidae</taxon>
        <taxon>Dorylinae</taxon>
        <taxon>Ooceraea</taxon>
    </lineage>
</organism>